<dbReference type="OrthoDB" id="301415at2759"/>
<keyword evidence="11" id="KW-0407">Ion channel</keyword>
<keyword evidence="7" id="KW-0106">Calcium</keyword>
<keyword evidence="9" id="KW-0406">Ion transport</keyword>
<keyword evidence="8 13" id="KW-1133">Transmembrane helix</keyword>
<keyword evidence="4" id="KW-0109">Calcium transport</keyword>
<feature type="transmembrane region" description="Helical" evidence="13">
    <location>
        <begin position="962"/>
        <end position="984"/>
    </location>
</feature>
<name>A0A1W0W979_HYPEX</name>
<feature type="transmembrane region" description="Helical" evidence="13">
    <location>
        <begin position="1057"/>
        <end position="1076"/>
    </location>
</feature>
<keyword evidence="16" id="KW-0675">Receptor</keyword>
<reference evidence="17" key="1">
    <citation type="submission" date="2017-01" db="EMBL/GenBank/DDBJ databases">
        <title>Comparative genomics of anhydrobiosis in the tardigrade Hypsibius dujardini.</title>
        <authorList>
            <person name="Yoshida Y."/>
            <person name="Koutsovoulos G."/>
            <person name="Laetsch D."/>
            <person name="Stevens L."/>
            <person name="Kumar S."/>
            <person name="Horikawa D."/>
            <person name="Ishino K."/>
            <person name="Komine S."/>
            <person name="Tomita M."/>
            <person name="Blaxter M."/>
            <person name="Arakawa K."/>
        </authorList>
    </citation>
    <scope>NUCLEOTIDE SEQUENCE [LARGE SCALE GENOMIC DNA]</scope>
    <source>
        <strain evidence="17">Z151</strain>
    </source>
</reference>
<dbReference type="InterPro" id="IPR015797">
    <property type="entry name" value="NUDIX_hydrolase-like_dom_sf"/>
</dbReference>
<keyword evidence="6 13" id="KW-0812">Transmembrane</keyword>
<evidence type="ECO:0000256" key="12">
    <source>
        <dbReference type="SAM" id="MobiDB-lite"/>
    </source>
</evidence>
<feature type="domain" description="TRPM-like" evidence="15">
    <location>
        <begin position="448"/>
        <end position="663"/>
    </location>
</feature>
<evidence type="ECO:0000256" key="8">
    <source>
        <dbReference type="ARBA" id="ARBA00022989"/>
    </source>
</evidence>
<dbReference type="InterPro" id="IPR050927">
    <property type="entry name" value="TRPM"/>
</dbReference>
<dbReference type="Pfam" id="PF18139">
    <property type="entry name" value="LSDAT_euk"/>
    <property type="match status" value="1"/>
</dbReference>
<feature type="transmembrane region" description="Helical" evidence="13">
    <location>
        <begin position="894"/>
        <end position="911"/>
    </location>
</feature>
<protein>
    <submittedName>
        <fullName evidence="16">Transient receptor potential cation channel subfamily M member 7</fullName>
    </submittedName>
</protein>
<feature type="domain" description="TRPM SLOG" evidence="14">
    <location>
        <begin position="72"/>
        <end position="358"/>
    </location>
</feature>
<comment type="subcellular location">
    <subcellularLocation>
        <location evidence="1">Cell membrane</location>
        <topology evidence="1">Multi-pass membrane protein</topology>
    </subcellularLocation>
</comment>
<dbReference type="InterPro" id="IPR057366">
    <property type="entry name" value="TRPM-like"/>
</dbReference>
<evidence type="ECO:0000256" key="2">
    <source>
        <dbReference type="ARBA" id="ARBA00022448"/>
    </source>
</evidence>
<evidence type="ECO:0000256" key="4">
    <source>
        <dbReference type="ARBA" id="ARBA00022568"/>
    </source>
</evidence>
<dbReference type="Pfam" id="PF25508">
    <property type="entry name" value="TRPM2"/>
    <property type="match status" value="1"/>
</dbReference>
<organism evidence="16 17">
    <name type="scientific">Hypsibius exemplaris</name>
    <name type="common">Freshwater tardigrade</name>
    <dbReference type="NCBI Taxonomy" id="2072580"/>
    <lineage>
        <taxon>Eukaryota</taxon>
        <taxon>Metazoa</taxon>
        <taxon>Ecdysozoa</taxon>
        <taxon>Tardigrada</taxon>
        <taxon>Eutardigrada</taxon>
        <taxon>Parachela</taxon>
        <taxon>Hypsibioidea</taxon>
        <taxon>Hypsibiidae</taxon>
        <taxon>Hypsibius</taxon>
    </lineage>
</organism>
<comment type="caution">
    <text evidence="16">The sequence shown here is derived from an EMBL/GenBank/DDBJ whole genome shotgun (WGS) entry which is preliminary data.</text>
</comment>
<dbReference type="SUPFAM" id="SSF55811">
    <property type="entry name" value="Nudix"/>
    <property type="match status" value="1"/>
</dbReference>
<evidence type="ECO:0000313" key="17">
    <source>
        <dbReference type="Proteomes" id="UP000192578"/>
    </source>
</evidence>
<evidence type="ECO:0000256" key="9">
    <source>
        <dbReference type="ARBA" id="ARBA00023065"/>
    </source>
</evidence>
<keyword evidence="3" id="KW-1003">Cell membrane</keyword>
<dbReference type="InterPro" id="IPR041491">
    <property type="entry name" value="TRPM_SLOG"/>
</dbReference>
<dbReference type="Gene3D" id="3.90.79.10">
    <property type="entry name" value="Nucleoside Triphosphate Pyrophosphohydrolase"/>
    <property type="match status" value="1"/>
</dbReference>
<evidence type="ECO:0000256" key="6">
    <source>
        <dbReference type="ARBA" id="ARBA00022692"/>
    </source>
</evidence>
<sequence length="1534" mass="177091">MRTGLNSVELEQLNNSAPREMERESLLDEELNGFQHTAKSPRSHPLLFDESLQRKPSVVIDDPAAVSRTVTRILEQWALSSPDIIVAFVSGTRSFTAWKNEDHRAALQKGIIKLLNATETWILDSGLDYGISRLIGNAVRNELQFRQSKREYEVYVRGYLKKRRHAILLMGVVPMSLLRGSDDETDGHDNDAAEDHPEKCDVNPSHTHFIFVKEPKQEVATAMRSQIIVELAAQVSRRRNPTFVREVQNTGVDEVSYQKGTVCHEQVPLIAVLIQGGMRALDMVHDYLKSDVPVLVIKGTGFLADILAFAYEEHKERGNNRSAMDIIRRDVSKRVARSFPGSKKDEDLTLMRNRIIDCVILGSQKEKELISVVESSEDLVDLDNYFLPAVFAARSRATNILKEQVRSDFLLTMKLNKPGIADSKILGRDEEQIFQVDNDLFEKALMWKGREKFVERFMEEDFALHRFLSHSRLLNLFRHAEDNDFFVNVVWHQVPRRYFEHTIEETFVTKDLNRIIEKLSGFSNFLSMHDLSSNYLGMFVTDEYDAERKAMNALMVWAVLMGRFQLAKTLWKFCEDPIPMALFVSALARGLAQHSRSTDTSVADRVSAQGREFSTMAIDVLDMSYKESNARTFDLLNQKFPDFNDRTPIKAAYISRNKYFLAHEACQIWLNRLWEGGLEITDSWNSRIPEEFKLVVSALLVFPIYFWIRYPAKNFVKDFSWVEHDKVDSGSINETTRLGYENVGQRDKNDLFHIDSLFDREGVDNTERKLKVLAELEGKNKSTRFRHSLKHAAPEAPASSSGSNLFINRNLPLWKKVYYLWSAPRTKFWIFQLFYWIYLAVFSVVVILPTCNDLGLDVIILIWTLFNVLEIALRTVYQIHHGFPVSLFRRGVEITFITGFVLLVAIFKTYFNFIRPLYTRSLMAFGLLYMYYRMVSVFFPMNSILGPMVYRIKRMITVDFLSFVRLALPFIVANMFVLQSVMYPDLPFSIETWRKGFYRAFFTLFIAFLGEIEYTPRCEAVRLRNETANKCWIGDYENYTCPTLGVMTYLLNIQYWIIMRLILVVLLNALFAATMIKVKEDSEFIYRYQRYRTVLDFASRSALPPPFSFLSYSFDWVIVCCVKTQGLGKQKEKILVGPRTVKLLENHAPAKRSYESYSYWMGLTKEYYRRKEREERAKNIAQDQVSRIKGLADDQKAIRGSLARLSDKLKQLEKASLVYFEEIKHNMSRKGHAKEGTLNQLSRLSPYPGTGIKRFLIPDHKVSWDTELSDYKPPSYCRDTYDFPVAERHYVDPEFTSRPRKDPAFWCWNATAVVGGKKIDRRTVAPPTDTEAGQVQYALDHRGLPRNIVGRTGLADRGNLCMYGPNLCVQVVLTRFRDDALRFLVAKTSTYPNLPSLFPSSKTLGFRNRFHAAWQLVESLFALPDGPVKDLAPPEDEEHMHKLMGAVIFPGSPDDGAKFLAVQQVYAGYLDHVDNTDNAWMETVVWHVDISTGEGLPRVADENFTWKERSHIKRMRPFEDHIIQHVTISKVVDD</sequence>
<keyword evidence="2" id="KW-0813">Transport</keyword>
<dbReference type="PANTHER" id="PTHR13800">
    <property type="entry name" value="TRANSIENT RECEPTOR POTENTIAL CATION CHANNEL, SUBFAMILY M, MEMBER 6"/>
    <property type="match status" value="1"/>
</dbReference>
<dbReference type="PANTHER" id="PTHR13800:SF41">
    <property type="entry name" value="PROTEIN CED-11"/>
    <property type="match status" value="1"/>
</dbReference>
<keyword evidence="10 13" id="KW-0472">Membrane</keyword>
<evidence type="ECO:0000256" key="11">
    <source>
        <dbReference type="ARBA" id="ARBA00023303"/>
    </source>
</evidence>
<gene>
    <name evidence="16" type="ORF">BV898_13959</name>
</gene>
<feature type="transmembrane region" description="Helical" evidence="13">
    <location>
        <begin position="828"/>
        <end position="848"/>
    </location>
</feature>
<accession>A0A1W0W979</accession>
<evidence type="ECO:0000256" key="13">
    <source>
        <dbReference type="SAM" id="Phobius"/>
    </source>
</evidence>
<dbReference type="GO" id="GO:0005886">
    <property type="term" value="C:plasma membrane"/>
    <property type="evidence" value="ECO:0007669"/>
    <property type="project" value="UniProtKB-SubCell"/>
</dbReference>
<feature type="region of interest" description="Disordered" evidence="12">
    <location>
        <begin position="1"/>
        <end position="22"/>
    </location>
</feature>
<evidence type="ECO:0000259" key="14">
    <source>
        <dbReference type="Pfam" id="PF18139"/>
    </source>
</evidence>
<keyword evidence="17" id="KW-1185">Reference proteome</keyword>
<evidence type="ECO:0000256" key="1">
    <source>
        <dbReference type="ARBA" id="ARBA00004651"/>
    </source>
</evidence>
<dbReference type="GO" id="GO:0005262">
    <property type="term" value="F:calcium channel activity"/>
    <property type="evidence" value="ECO:0007669"/>
    <property type="project" value="UniProtKB-KW"/>
</dbReference>
<dbReference type="Pfam" id="PF25969">
    <property type="entry name" value="NUDT9_N"/>
    <property type="match status" value="1"/>
</dbReference>
<evidence type="ECO:0000313" key="16">
    <source>
        <dbReference type="EMBL" id="OQV11764.1"/>
    </source>
</evidence>
<evidence type="ECO:0000256" key="10">
    <source>
        <dbReference type="ARBA" id="ARBA00023136"/>
    </source>
</evidence>
<evidence type="ECO:0000256" key="5">
    <source>
        <dbReference type="ARBA" id="ARBA00022673"/>
    </source>
</evidence>
<keyword evidence="5" id="KW-0107">Calcium channel</keyword>
<feature type="transmembrane region" description="Helical" evidence="13">
    <location>
        <begin position="854"/>
        <end position="873"/>
    </location>
</feature>
<evidence type="ECO:0000259" key="15">
    <source>
        <dbReference type="Pfam" id="PF25508"/>
    </source>
</evidence>
<evidence type="ECO:0000256" key="3">
    <source>
        <dbReference type="ARBA" id="ARBA00022475"/>
    </source>
</evidence>
<dbReference type="Proteomes" id="UP000192578">
    <property type="component" value="Unassembled WGS sequence"/>
</dbReference>
<feature type="transmembrane region" description="Helical" evidence="13">
    <location>
        <begin position="996"/>
        <end position="1014"/>
    </location>
</feature>
<dbReference type="EMBL" id="MTYJ01000162">
    <property type="protein sequence ID" value="OQV11764.1"/>
    <property type="molecule type" value="Genomic_DNA"/>
</dbReference>
<proteinExistence type="predicted"/>
<evidence type="ECO:0000256" key="7">
    <source>
        <dbReference type="ARBA" id="ARBA00022837"/>
    </source>
</evidence>